<dbReference type="RefSeq" id="WP_218605866.1">
    <property type="nucleotide sequence ID" value="NZ_JADQDJ010000445.1"/>
</dbReference>
<reference evidence="1 2" key="1">
    <citation type="submission" date="2020-11" db="EMBL/GenBank/DDBJ databases">
        <title>Pseudonocardia abyssalis sp. nov. and Pseudonocardia oceani sp. nov., description and phylogenomic analysis of two novel actinomycetes isolated from the deep Southern Ocean.</title>
        <authorList>
            <person name="Parra J."/>
        </authorList>
    </citation>
    <scope>NUCLEOTIDE SEQUENCE [LARGE SCALE GENOMIC DNA]</scope>
    <source>
        <strain evidence="1 2">KRD-168</strain>
    </source>
</reference>
<evidence type="ECO:0000313" key="2">
    <source>
        <dbReference type="Proteomes" id="UP000694287"/>
    </source>
</evidence>
<comment type="caution">
    <text evidence="1">The sequence shown here is derived from an EMBL/GenBank/DDBJ whole genome shotgun (WGS) entry which is preliminary data.</text>
</comment>
<name>A0ABS6UPH0_9PSEU</name>
<proteinExistence type="predicted"/>
<evidence type="ECO:0000313" key="1">
    <source>
        <dbReference type="EMBL" id="MBW0134115.1"/>
    </source>
</evidence>
<accession>A0ABS6UPH0</accession>
<dbReference type="Proteomes" id="UP000694287">
    <property type="component" value="Unassembled WGS sequence"/>
</dbReference>
<keyword evidence="2" id="KW-1185">Reference proteome</keyword>
<protein>
    <submittedName>
        <fullName evidence="1">Uncharacterized protein</fullName>
    </submittedName>
</protein>
<dbReference type="EMBL" id="JADQDK010000001">
    <property type="protein sequence ID" value="MBW0134115.1"/>
    <property type="molecule type" value="Genomic_DNA"/>
</dbReference>
<organism evidence="1 2">
    <name type="scientific">Pseudonocardia abyssalis</name>
    <dbReference type="NCBI Taxonomy" id="2792008"/>
    <lineage>
        <taxon>Bacteria</taxon>
        <taxon>Bacillati</taxon>
        <taxon>Actinomycetota</taxon>
        <taxon>Actinomycetes</taxon>
        <taxon>Pseudonocardiales</taxon>
        <taxon>Pseudonocardiaceae</taxon>
        <taxon>Pseudonocardia</taxon>
    </lineage>
</organism>
<sequence length="58" mass="6378">MTHLWFTISRHLTSEGLVSYQRCPCGRWRTLQDGDPLTRPGGHCSIGVTRGGGVPVRA</sequence>
<gene>
    <name evidence="1" type="ORF">I4I81_07580</name>
</gene>